<organism evidence="1 2">
    <name type="scientific">Pelotomaculum isophthalicicum JI</name>
    <dbReference type="NCBI Taxonomy" id="947010"/>
    <lineage>
        <taxon>Bacteria</taxon>
        <taxon>Bacillati</taxon>
        <taxon>Bacillota</taxon>
        <taxon>Clostridia</taxon>
        <taxon>Eubacteriales</taxon>
        <taxon>Desulfotomaculaceae</taxon>
        <taxon>Pelotomaculum</taxon>
    </lineage>
</organism>
<evidence type="ECO:0000313" key="1">
    <source>
        <dbReference type="EMBL" id="MDF9409429.1"/>
    </source>
</evidence>
<dbReference type="Proteomes" id="UP001154312">
    <property type="component" value="Unassembled WGS sequence"/>
</dbReference>
<protein>
    <submittedName>
        <fullName evidence="1">DUF3231 family protein</fullName>
    </submittedName>
</protein>
<name>A0A9X4JTW7_9FIRM</name>
<dbReference type="Pfam" id="PF11553">
    <property type="entry name" value="DUF3231"/>
    <property type="match status" value="2"/>
</dbReference>
<proteinExistence type="predicted"/>
<dbReference type="RefSeq" id="WP_277444889.1">
    <property type="nucleotide sequence ID" value="NZ_JAKOAV010000030.1"/>
</dbReference>
<keyword evidence="2" id="KW-1185">Reference proteome</keyword>
<dbReference type="InterPro" id="IPR021617">
    <property type="entry name" value="DUF3231"/>
</dbReference>
<accession>A0A9X4JTW7</accession>
<dbReference type="EMBL" id="JAKOAV010000030">
    <property type="protein sequence ID" value="MDF9409429.1"/>
    <property type="molecule type" value="Genomic_DNA"/>
</dbReference>
<dbReference type="Gene3D" id="1.20.1260.10">
    <property type="match status" value="1"/>
</dbReference>
<dbReference type="InterPro" id="IPR012347">
    <property type="entry name" value="Ferritin-like"/>
</dbReference>
<dbReference type="AlphaFoldDB" id="A0A9X4JTW7"/>
<reference evidence="1" key="1">
    <citation type="submission" date="2022-02" db="EMBL/GenBank/DDBJ databases">
        <authorList>
            <person name="Leng L."/>
        </authorList>
    </citation>
    <scope>NUCLEOTIDE SEQUENCE</scope>
    <source>
        <strain evidence="1">JI</strain>
    </source>
</reference>
<comment type="caution">
    <text evidence="1">The sequence shown here is derived from an EMBL/GenBank/DDBJ whole genome shotgun (WGS) entry which is preliminary data.</text>
</comment>
<gene>
    <name evidence="1" type="ORF">L7E55_13870</name>
</gene>
<sequence>MRYWDKCTDIMLAKGLAIRLPYIITASVKDFVKNQSFLTGFLGERRPLLAREVEHLYFNLFNNIIGKYLLTGFKQVASSEKVRSIMVRGINMADKFIESFGSTLKKENILIRELCLINGGSMRHDLAAKYTRIIAEAASFAEDSLNIMIENGWFEEPPRAIDRSELTELKH</sequence>
<evidence type="ECO:0000313" key="2">
    <source>
        <dbReference type="Proteomes" id="UP001154312"/>
    </source>
</evidence>